<dbReference type="KEGG" id="gal:A0U94_02755"/>
<accession>A0A149TEL3</accession>
<organism evidence="1 2">
    <name type="scientific">Gluconobacter albidus</name>
    <dbReference type="NCBI Taxonomy" id="318683"/>
    <lineage>
        <taxon>Bacteria</taxon>
        <taxon>Pseudomonadati</taxon>
        <taxon>Pseudomonadota</taxon>
        <taxon>Alphaproteobacteria</taxon>
        <taxon>Acetobacterales</taxon>
        <taxon>Acetobacteraceae</taxon>
        <taxon>Gluconobacter</taxon>
    </lineage>
</organism>
<dbReference type="RefSeq" id="WP_062110707.1">
    <property type="nucleotide sequence ID" value="NZ_CP014689.1"/>
</dbReference>
<sequence length="166" mass="16994">MRTAFSHTGLRCTALVGAFATIMALGGCEGNYDPGSRALGGGLLGGGTGAAIGALAGGGRGAAIGALAGGVLGAGAGAVTTPNRPGYQSGYSNGQQQGYYNNQQGTYPQQQGQYMQPQYQCPPNTNCQQPQYPNGYPNNSYPPNSGYSQQSGYQQQPQNYQGGYGY</sequence>
<proteinExistence type="predicted"/>
<comment type="caution">
    <text evidence="1">The sequence shown here is derived from an EMBL/GenBank/DDBJ whole genome shotgun (WGS) entry which is preliminary data.</text>
</comment>
<evidence type="ECO:0000313" key="2">
    <source>
        <dbReference type="Proteomes" id="UP000075636"/>
    </source>
</evidence>
<dbReference type="PATRIC" id="fig|318683.6.peg.378"/>
<dbReference type="EMBL" id="LHZR01000114">
    <property type="protein sequence ID" value="KXV45928.1"/>
    <property type="molecule type" value="Genomic_DNA"/>
</dbReference>
<gene>
    <name evidence="1" type="ORF">AD945_17410</name>
</gene>
<dbReference type="OrthoDB" id="7285165at2"/>
<name>A0A149TEL3_9PROT</name>
<dbReference type="PROSITE" id="PS51257">
    <property type="entry name" value="PROKAR_LIPOPROTEIN"/>
    <property type="match status" value="1"/>
</dbReference>
<protein>
    <submittedName>
        <fullName evidence="1">Uncharacterized protein</fullName>
    </submittedName>
</protein>
<reference evidence="1 2" key="1">
    <citation type="submission" date="2015-06" db="EMBL/GenBank/DDBJ databases">
        <title>Improved classification and identification of acetic acid bacteria using matrix-assisted laser desorption/ionization time-of-flight mass spectrometry; Gluconobacter nephelii and Gluconobacter uchimurae are later heterotypic synonyms of Gluconobacter japonicus and Gluconobacter oxydans, respectively.</title>
        <authorList>
            <person name="Li L."/>
            <person name="Cleenwerck I."/>
            <person name="De Vuyst L."/>
            <person name="Vandamme P."/>
        </authorList>
    </citation>
    <scope>NUCLEOTIDE SEQUENCE [LARGE SCALE GENOMIC DNA]</scope>
    <source>
        <strain evidence="1 2">LMG 1768</strain>
    </source>
</reference>
<dbReference type="Proteomes" id="UP000075636">
    <property type="component" value="Unassembled WGS sequence"/>
</dbReference>
<evidence type="ECO:0000313" key="1">
    <source>
        <dbReference type="EMBL" id="KXV45928.1"/>
    </source>
</evidence>
<dbReference type="AlphaFoldDB" id="A0A149TEL3"/>